<dbReference type="InterPro" id="IPR043472">
    <property type="entry name" value="Macro_dom-like"/>
</dbReference>
<dbReference type="EMBL" id="JX503514">
    <property type="protein sequence ID" value="AFV92878.1"/>
    <property type="molecule type" value="mRNA"/>
</dbReference>
<evidence type="ECO:0000259" key="1">
    <source>
        <dbReference type="Pfam" id="PF02789"/>
    </source>
</evidence>
<evidence type="ECO:0000313" key="2">
    <source>
        <dbReference type="EMBL" id="AFV92878.1"/>
    </source>
</evidence>
<feature type="non-terminal residue" evidence="2">
    <location>
        <position position="286"/>
    </location>
</feature>
<feature type="non-terminal residue" evidence="2">
    <location>
        <position position="1"/>
    </location>
</feature>
<dbReference type="GO" id="GO:0006508">
    <property type="term" value="P:proteolysis"/>
    <property type="evidence" value="ECO:0007669"/>
    <property type="project" value="InterPro"/>
</dbReference>
<accession>K9MPI6</accession>
<dbReference type="SUPFAM" id="SSF52949">
    <property type="entry name" value="Macro domain-like"/>
    <property type="match status" value="1"/>
</dbReference>
<name>K9MPI6_EIMTE</name>
<dbReference type="EC" id="3.4.11.1" evidence="2"/>
<dbReference type="Pfam" id="PF02789">
    <property type="entry name" value="Peptidase_M17_N"/>
    <property type="match status" value="1"/>
</dbReference>
<organism evidence="2">
    <name type="scientific">Eimeria tenella</name>
    <name type="common">Coccidian parasite</name>
    <dbReference type="NCBI Taxonomy" id="5802"/>
    <lineage>
        <taxon>Eukaryota</taxon>
        <taxon>Sar</taxon>
        <taxon>Alveolata</taxon>
        <taxon>Apicomplexa</taxon>
        <taxon>Conoidasida</taxon>
        <taxon>Coccidia</taxon>
        <taxon>Eucoccidiorida</taxon>
        <taxon>Eimeriorina</taxon>
        <taxon>Eimeriidae</taxon>
        <taxon>Eimeria</taxon>
    </lineage>
</organism>
<keyword evidence="2" id="KW-0031">Aminopeptidase</keyword>
<feature type="domain" description="Peptidase M17 leucyl aminopeptidase N-terminal" evidence="1">
    <location>
        <begin position="163"/>
        <end position="254"/>
    </location>
</feature>
<protein>
    <submittedName>
        <fullName evidence="2">Putative leucine aminopeptidase</fullName>
        <ecNumber evidence="2">3.4.11.1</ecNumber>
    </submittedName>
</protein>
<dbReference type="InterPro" id="IPR008283">
    <property type="entry name" value="Peptidase_M17_N"/>
</dbReference>
<keyword evidence="2" id="KW-0378">Hydrolase</keyword>
<proteinExistence type="evidence at transcript level"/>
<dbReference type="Gene3D" id="3.40.220.10">
    <property type="entry name" value="Leucine Aminopeptidase, subunit E, domain 1"/>
    <property type="match status" value="1"/>
</dbReference>
<dbReference type="GO" id="GO:0070006">
    <property type="term" value="F:metalloaminopeptidase activity"/>
    <property type="evidence" value="ECO:0007669"/>
    <property type="project" value="InterPro"/>
</dbReference>
<dbReference type="VEuPathDB" id="ToxoDB:ETH_00012380"/>
<reference evidence="2" key="1">
    <citation type="journal article" date="2012" name="BMC Genomics">
        <title>Stage-specific expression of protease genes in the apicomplexan parasite, Eimeria tenella.</title>
        <authorList>
            <person name="Katrib M."/>
            <person name="Ikin R.J."/>
            <person name="Brossier F."/>
            <person name="Robinson M."/>
            <person name="Slapetova I."/>
            <person name="Sharman P.A."/>
            <person name="Walker R.A."/>
            <person name="Belli S.I."/>
            <person name="Tomley F.M."/>
            <person name="Smith N.C."/>
        </authorList>
    </citation>
    <scope>NUCLEOTIDE SEQUENCE</scope>
    <source>
        <strain evidence="2">Houghton</strain>
    </source>
</reference>
<dbReference type="AlphaFoldDB" id="K9MPI6"/>
<keyword evidence="2" id="KW-0645">Protease</keyword>
<dbReference type="VEuPathDB" id="ToxoDB:ETH2_1459500"/>
<sequence length="286" mass="30433">LLLLLLLLQSGLAARLEAAQLRGLSAPVQKLNCFAREGLLPSEMPAAAAAGAGRAVARMRAPFRVASGVLSPLFAAPPFSVQSARSLSGCLQPHSKFEAYVHPSSSLLAARRHKTTMVPPQPRTVKTDPPEMPLTECRWANKIKFSVEPLSAMENYKGDCFVFVSKGALSPQAAAFDEQRGALLAGAIEEADFKGDAGSVVSVRVPGGAPRYLMAVGCGEHKTFDAQVVGAAVAAALREKSKIRSAALYIPDLTQGCPCPEAPKMFLRKLQSVLETILVEMNPDNR</sequence>